<feature type="transmembrane region" description="Helical" evidence="1">
    <location>
        <begin position="28"/>
        <end position="47"/>
    </location>
</feature>
<keyword evidence="1" id="KW-1133">Transmembrane helix</keyword>
<feature type="transmembrane region" description="Helical" evidence="1">
    <location>
        <begin position="137"/>
        <end position="155"/>
    </location>
</feature>
<accession>A0A401ZZG5</accession>
<gene>
    <name evidence="2" type="ORF">KTT_20950</name>
</gene>
<feature type="transmembrane region" description="Helical" evidence="1">
    <location>
        <begin position="217"/>
        <end position="237"/>
    </location>
</feature>
<proteinExistence type="predicted"/>
<comment type="caution">
    <text evidence="2">The sequence shown here is derived from an EMBL/GenBank/DDBJ whole genome shotgun (WGS) entry which is preliminary data.</text>
</comment>
<reference evidence="3" key="1">
    <citation type="submission" date="2018-12" db="EMBL/GenBank/DDBJ databases">
        <title>Tengunoibacter tsumagoiensis gen. nov., sp. nov., Dictyobacter kobayashii sp. nov., D. alpinus sp. nov., and D. joshuensis sp. nov. and description of Dictyobacteraceae fam. nov. within the order Ktedonobacterales isolated from Tengu-no-mugimeshi.</title>
        <authorList>
            <person name="Wang C.M."/>
            <person name="Zheng Y."/>
            <person name="Sakai Y."/>
            <person name="Toyoda A."/>
            <person name="Minakuchi Y."/>
            <person name="Abe K."/>
            <person name="Yokota A."/>
            <person name="Yabe S."/>
        </authorList>
    </citation>
    <scope>NUCLEOTIDE SEQUENCE [LARGE SCALE GENOMIC DNA]</scope>
    <source>
        <strain evidence="3">Uno3</strain>
    </source>
</reference>
<keyword evidence="3" id="KW-1185">Reference proteome</keyword>
<evidence type="ECO:0008006" key="4">
    <source>
        <dbReference type="Google" id="ProtNLM"/>
    </source>
</evidence>
<feature type="transmembrane region" description="Helical" evidence="1">
    <location>
        <begin position="258"/>
        <end position="280"/>
    </location>
</feature>
<dbReference type="EMBL" id="BIFR01000001">
    <property type="protein sequence ID" value="GCE12236.1"/>
    <property type="molecule type" value="Genomic_DNA"/>
</dbReference>
<dbReference type="OrthoDB" id="155122at2"/>
<dbReference type="AlphaFoldDB" id="A0A401ZZG5"/>
<dbReference type="RefSeq" id="WP_126579874.1">
    <property type="nucleotide sequence ID" value="NZ_BIFR01000001.1"/>
</dbReference>
<feature type="transmembrane region" description="Helical" evidence="1">
    <location>
        <begin position="383"/>
        <end position="407"/>
    </location>
</feature>
<keyword evidence="1" id="KW-0812">Transmembrane</keyword>
<name>A0A401ZZG5_9CHLR</name>
<evidence type="ECO:0000313" key="3">
    <source>
        <dbReference type="Proteomes" id="UP000287352"/>
    </source>
</evidence>
<feature type="transmembrane region" description="Helical" evidence="1">
    <location>
        <begin position="419"/>
        <end position="442"/>
    </location>
</feature>
<feature type="transmembrane region" description="Helical" evidence="1">
    <location>
        <begin position="86"/>
        <end position="116"/>
    </location>
</feature>
<dbReference type="Proteomes" id="UP000287352">
    <property type="component" value="Unassembled WGS sequence"/>
</dbReference>
<evidence type="ECO:0000313" key="2">
    <source>
        <dbReference type="EMBL" id="GCE12236.1"/>
    </source>
</evidence>
<keyword evidence="1" id="KW-0472">Membrane</keyword>
<feature type="transmembrane region" description="Helical" evidence="1">
    <location>
        <begin position="463"/>
        <end position="486"/>
    </location>
</feature>
<protein>
    <recommendedName>
        <fullName evidence="4">Glycosyltransferase RgtA/B/C/D-like domain-containing protein</fullName>
    </recommendedName>
</protein>
<feature type="transmembrane region" description="Helical" evidence="1">
    <location>
        <begin position="161"/>
        <end position="182"/>
    </location>
</feature>
<feature type="transmembrane region" description="Helical" evidence="1">
    <location>
        <begin position="194"/>
        <end position="211"/>
    </location>
</feature>
<sequence length="633" mass="70757">MMTSSVVEVPLRTGAHTKRGWLSALRSPLWFCLIFALLVRIWLIFYTHGFVDMDESLVGVQAQHILRGEFPIYYYGQPYMGSLEPYLISLVFAMFGSSPLTLRIEPLLLSLVLVWLSWRFAELMARQARLSNVARTWFSTTVSLLAALPPLYNLVIEMRTWGGHIEIYILMLLLLTSGWKLVQRWEAASQREILMRWLGIGVIIGVGFWVYPLIVSAVLAAFIWIDALLFWKFLQSLGWVPLAADGRQESFAFHGKRMLLGLSVVPGVVLGFAPGIYWGALHQWANIWYLLSPGSDGGNSVHLLHRYPNRLAVINGTVGLYEKCLVPHLYGGTLPTQSLTNSSVFSFQSLELLNIGSIILVLGGLIASLIWQHSLFRVLPRLVGLPLLFAVCTIVCFCFSNVVGHSLFEPCIRDGVGRYAAPVLLALPFFLAGIVALVVEYFSKRDKRSEGSRRVPGRRLSRFAVIQCGLAAVLLMYVFFIGTTYVQSDPQYIFQSFTCNRAPYDTSKIIAYLQEHNIHYLWGTHALGDTLIFQSKGSIIVTDPRIVNAGALNRLPQDVLAVEHADRASVIDMVAHTDPMPKLVQAINVLGVKYTLIRIPSQPGNVDILILTPVSRTLTSTEAISYGAWNFHC</sequence>
<evidence type="ECO:0000256" key="1">
    <source>
        <dbReference type="SAM" id="Phobius"/>
    </source>
</evidence>
<organism evidence="2 3">
    <name type="scientific">Tengunoibacter tsumagoiensis</name>
    <dbReference type="NCBI Taxonomy" id="2014871"/>
    <lineage>
        <taxon>Bacteria</taxon>
        <taxon>Bacillati</taxon>
        <taxon>Chloroflexota</taxon>
        <taxon>Ktedonobacteria</taxon>
        <taxon>Ktedonobacterales</taxon>
        <taxon>Dictyobacteraceae</taxon>
        <taxon>Tengunoibacter</taxon>
    </lineage>
</organism>
<feature type="transmembrane region" description="Helical" evidence="1">
    <location>
        <begin position="352"/>
        <end position="371"/>
    </location>
</feature>